<dbReference type="InterPro" id="IPR049391">
    <property type="entry name" value="FAS_pseudo-KR"/>
</dbReference>
<evidence type="ECO:0000313" key="51">
    <source>
        <dbReference type="Proteomes" id="UP000504618"/>
    </source>
</evidence>
<comment type="catalytic activity">
    <reaction evidence="31">
        <text>tetradecanoyl-[ACP] + H2O = tetradecanoate + holo-[ACP] + H(+)</text>
        <dbReference type="Rhea" id="RHEA:30123"/>
        <dbReference type="Rhea" id="RHEA-COMP:9648"/>
        <dbReference type="Rhea" id="RHEA-COMP:9685"/>
        <dbReference type="ChEBI" id="CHEBI:15377"/>
        <dbReference type="ChEBI" id="CHEBI:15378"/>
        <dbReference type="ChEBI" id="CHEBI:30807"/>
        <dbReference type="ChEBI" id="CHEBI:64479"/>
        <dbReference type="ChEBI" id="CHEBI:78477"/>
        <dbReference type="EC" id="3.1.2.14"/>
    </reaction>
    <physiologicalReaction direction="left-to-right" evidence="31">
        <dbReference type="Rhea" id="RHEA:30124"/>
    </physiologicalReaction>
</comment>
<evidence type="ECO:0000256" key="13">
    <source>
        <dbReference type="ARBA" id="ARBA00023398"/>
    </source>
</evidence>
<evidence type="ECO:0000256" key="38">
    <source>
        <dbReference type="ARBA" id="ARBA00048935"/>
    </source>
</evidence>
<comment type="catalytic activity">
    <reaction evidence="21">
        <text>3-oxodecanoyl-[ACP] + NADPH + H(+) = (3R)-hydroxydecanoyl-[ACP] + NADP(+)</text>
        <dbReference type="Rhea" id="RHEA:41856"/>
        <dbReference type="Rhea" id="RHEA-COMP:9637"/>
        <dbReference type="Rhea" id="RHEA-COMP:9638"/>
        <dbReference type="ChEBI" id="CHEBI:15378"/>
        <dbReference type="ChEBI" id="CHEBI:57783"/>
        <dbReference type="ChEBI" id="CHEBI:58349"/>
        <dbReference type="ChEBI" id="CHEBI:78464"/>
        <dbReference type="ChEBI" id="CHEBI:78466"/>
    </reaction>
    <physiologicalReaction direction="left-to-right" evidence="21">
        <dbReference type="Rhea" id="RHEA:41857"/>
    </physiologicalReaction>
</comment>
<dbReference type="InterPro" id="IPR009081">
    <property type="entry name" value="PP-bd_ACP"/>
</dbReference>
<evidence type="ECO:0000256" key="3">
    <source>
        <dbReference type="ARBA" id="ARBA00022553"/>
    </source>
</evidence>
<dbReference type="Pfam" id="PF21089">
    <property type="entry name" value="PKS_DH_N"/>
    <property type="match status" value="1"/>
</dbReference>
<evidence type="ECO:0000256" key="46">
    <source>
        <dbReference type="ARBA" id="ARBA00049521"/>
    </source>
</evidence>
<dbReference type="InterPro" id="IPR001227">
    <property type="entry name" value="Ac_transferase_dom_sf"/>
</dbReference>
<evidence type="ECO:0000256" key="11">
    <source>
        <dbReference type="ARBA" id="ARBA00023388"/>
    </source>
</evidence>
<evidence type="ECO:0000256" key="48">
    <source>
        <dbReference type="PROSITE-ProRule" id="PRU01363"/>
    </source>
</evidence>
<evidence type="ECO:0000256" key="45">
    <source>
        <dbReference type="ARBA" id="ARBA00049449"/>
    </source>
</evidence>
<comment type="catalytic activity">
    <reaction evidence="13">
        <text>(3R)-hydroxytetradecanoyl-[ACP] = (2E)-tetradecenoyl-[ACP] + H2O</text>
        <dbReference type="Rhea" id="RHEA:41892"/>
        <dbReference type="Rhea" id="RHEA-COMP:9646"/>
        <dbReference type="Rhea" id="RHEA-COMP:9647"/>
        <dbReference type="ChEBI" id="CHEBI:15377"/>
        <dbReference type="ChEBI" id="CHEBI:78474"/>
        <dbReference type="ChEBI" id="CHEBI:78475"/>
    </reaction>
    <physiologicalReaction direction="left-to-right" evidence="13">
        <dbReference type="Rhea" id="RHEA:41893"/>
    </physiologicalReaction>
</comment>
<dbReference type="Pfam" id="PF21149">
    <property type="entry name" value="FAS_pseudo-KR"/>
    <property type="match status" value="1"/>
</dbReference>
<comment type="catalytic activity">
    <reaction evidence="11">
        <text>(3R)-hydroxydecanoyl-[ACP] = (2E)-decenoyl-[ACP] + H2O</text>
        <dbReference type="Rhea" id="RHEA:41860"/>
        <dbReference type="Rhea" id="RHEA-COMP:9638"/>
        <dbReference type="Rhea" id="RHEA-COMP:9639"/>
        <dbReference type="ChEBI" id="CHEBI:15377"/>
        <dbReference type="ChEBI" id="CHEBI:78466"/>
        <dbReference type="ChEBI" id="CHEBI:78467"/>
    </reaction>
    <physiologicalReaction direction="left-to-right" evidence="11">
        <dbReference type="Rhea" id="RHEA:41861"/>
    </physiologicalReaction>
</comment>
<name>A0A6J1RIY3_9HYME</name>
<keyword evidence="4" id="KW-0808">Transferase</keyword>
<proteinExistence type="predicted"/>
<comment type="function">
    <text evidence="17">Fatty acid synthetase is a multifunctional enzyme that catalyzes the de novo biosynthesis of long-chain saturated fatty acids starting from acetyl-CoA and malonyl-CoA in the presence of NADPH. This multifunctional protein contains 7 catalytic activities and a site for the binding of the prosthetic group 4'-phosphopantetheine of the acyl carrier protein ([ACP]) domain.</text>
</comment>
<evidence type="ECO:0000256" key="15">
    <source>
        <dbReference type="ARBA" id="ARBA00023401"/>
    </source>
</evidence>
<dbReference type="InterPro" id="IPR029058">
    <property type="entry name" value="AB_hydrolase_fold"/>
</dbReference>
<comment type="catalytic activity">
    <reaction evidence="16">
        <text>(3R)-hydroxybutanoyl-[ACP] = (2E)-butenoyl-[ACP] + H2O</text>
        <dbReference type="Rhea" id="RHEA:41808"/>
        <dbReference type="Rhea" id="RHEA-COMP:9626"/>
        <dbReference type="Rhea" id="RHEA-COMP:9627"/>
        <dbReference type="ChEBI" id="CHEBI:15377"/>
        <dbReference type="ChEBI" id="CHEBI:78451"/>
        <dbReference type="ChEBI" id="CHEBI:78453"/>
    </reaction>
    <physiologicalReaction direction="left-to-right" evidence="16">
        <dbReference type="Rhea" id="RHEA:41809"/>
    </physiologicalReaction>
</comment>
<dbReference type="GO" id="GO:0004316">
    <property type="term" value="F:3-oxoacyl-[acyl-carrier-protein] reductase (NADPH) activity"/>
    <property type="evidence" value="ECO:0007669"/>
    <property type="project" value="UniProtKB-EC"/>
</dbReference>
<feature type="non-terminal residue" evidence="52">
    <location>
        <position position="1605"/>
    </location>
</feature>
<comment type="catalytic activity">
    <reaction evidence="27">
        <text>3-oxobutanoyl-[ACP] + NADPH + H(+) = (3R)-hydroxybutanoyl-[ACP] + NADP(+)</text>
        <dbReference type="Rhea" id="RHEA:41804"/>
        <dbReference type="Rhea" id="RHEA-COMP:9625"/>
        <dbReference type="Rhea" id="RHEA-COMP:9626"/>
        <dbReference type="ChEBI" id="CHEBI:15378"/>
        <dbReference type="ChEBI" id="CHEBI:57783"/>
        <dbReference type="ChEBI" id="CHEBI:58349"/>
        <dbReference type="ChEBI" id="CHEBI:78450"/>
        <dbReference type="ChEBI" id="CHEBI:78451"/>
    </reaction>
    <physiologicalReaction direction="left-to-right" evidence="27">
        <dbReference type="Rhea" id="RHEA:41805"/>
    </physiologicalReaction>
</comment>
<dbReference type="Gene3D" id="3.30.70.3290">
    <property type="match status" value="1"/>
</dbReference>
<comment type="catalytic activity">
    <reaction evidence="12">
        <text>a (3R)-hydroxyacyl-[ACP] = a (2E)-enoyl-[ACP] + H2O</text>
        <dbReference type="Rhea" id="RHEA:13097"/>
        <dbReference type="Rhea" id="RHEA-COMP:9925"/>
        <dbReference type="Rhea" id="RHEA-COMP:9945"/>
        <dbReference type="ChEBI" id="CHEBI:15377"/>
        <dbReference type="ChEBI" id="CHEBI:78784"/>
        <dbReference type="ChEBI" id="CHEBI:78827"/>
        <dbReference type="EC" id="4.2.1.59"/>
    </reaction>
    <physiologicalReaction direction="left-to-right" evidence="12">
        <dbReference type="Rhea" id="RHEA:13098"/>
    </physiologicalReaction>
</comment>
<dbReference type="Pfam" id="PF08659">
    <property type="entry name" value="KR"/>
    <property type="match status" value="1"/>
</dbReference>
<dbReference type="SMART" id="SM00822">
    <property type="entry name" value="PKS_KR"/>
    <property type="match status" value="1"/>
</dbReference>
<dbReference type="InterPro" id="IPR020843">
    <property type="entry name" value="ER"/>
</dbReference>
<comment type="catalytic activity">
    <reaction evidence="35">
        <text>a 2,3-saturated acyl-[ACP] + NADP(+) = a (2E)-enoyl-[ACP] + NADPH + H(+)</text>
        <dbReference type="Rhea" id="RHEA:22564"/>
        <dbReference type="Rhea" id="RHEA-COMP:9925"/>
        <dbReference type="Rhea" id="RHEA-COMP:9926"/>
        <dbReference type="ChEBI" id="CHEBI:15378"/>
        <dbReference type="ChEBI" id="CHEBI:57783"/>
        <dbReference type="ChEBI" id="CHEBI:58349"/>
        <dbReference type="ChEBI" id="CHEBI:78784"/>
        <dbReference type="ChEBI" id="CHEBI:78785"/>
        <dbReference type="EC" id="1.3.1.39"/>
    </reaction>
    <physiologicalReaction direction="right-to-left" evidence="35">
        <dbReference type="Rhea" id="RHEA:22566"/>
    </physiologicalReaction>
</comment>
<dbReference type="PROSITE" id="PS52019">
    <property type="entry name" value="PKS_MFAS_DH"/>
    <property type="match status" value="1"/>
</dbReference>
<dbReference type="GeneID" id="112467940"/>
<evidence type="ECO:0000256" key="16">
    <source>
        <dbReference type="ARBA" id="ARBA00023402"/>
    </source>
</evidence>
<organism evidence="51 52">
    <name type="scientific">Temnothorax curvispinosus</name>
    <dbReference type="NCBI Taxonomy" id="300111"/>
    <lineage>
        <taxon>Eukaryota</taxon>
        <taxon>Metazoa</taxon>
        <taxon>Ecdysozoa</taxon>
        <taxon>Arthropoda</taxon>
        <taxon>Hexapoda</taxon>
        <taxon>Insecta</taxon>
        <taxon>Pterygota</taxon>
        <taxon>Neoptera</taxon>
        <taxon>Endopterygota</taxon>
        <taxon>Hymenoptera</taxon>
        <taxon>Apocrita</taxon>
        <taxon>Aculeata</taxon>
        <taxon>Formicoidea</taxon>
        <taxon>Formicidae</taxon>
        <taxon>Myrmicinae</taxon>
        <taxon>Temnothorax</taxon>
    </lineage>
</organism>
<gene>
    <name evidence="52" type="primary">LOC112467940</name>
</gene>
<dbReference type="InterPro" id="IPR049552">
    <property type="entry name" value="PKS_DH_N"/>
</dbReference>
<dbReference type="Pfam" id="PF00975">
    <property type="entry name" value="Thioesterase"/>
    <property type="match status" value="1"/>
</dbReference>
<protein>
    <submittedName>
        <fullName evidence="52">Fatty acid synthase-like</fullName>
    </submittedName>
</protein>
<comment type="catalytic activity">
    <reaction evidence="45">
        <text>butanoyl-[ACP] + malonyl-[ACP] + H(+) = 3-oxohexanoyl-[ACP] + holo-[ACP] + CO2</text>
        <dbReference type="Rhea" id="RHEA:41820"/>
        <dbReference type="Rhea" id="RHEA-COMP:9623"/>
        <dbReference type="Rhea" id="RHEA-COMP:9628"/>
        <dbReference type="Rhea" id="RHEA-COMP:9629"/>
        <dbReference type="Rhea" id="RHEA-COMP:9685"/>
        <dbReference type="ChEBI" id="CHEBI:15378"/>
        <dbReference type="ChEBI" id="CHEBI:16526"/>
        <dbReference type="ChEBI" id="CHEBI:64479"/>
        <dbReference type="ChEBI" id="CHEBI:78449"/>
        <dbReference type="ChEBI" id="CHEBI:78454"/>
        <dbReference type="ChEBI" id="CHEBI:78456"/>
    </reaction>
    <physiologicalReaction direction="left-to-right" evidence="45">
        <dbReference type="Rhea" id="RHEA:41821"/>
    </physiologicalReaction>
</comment>
<evidence type="ECO:0000256" key="22">
    <source>
        <dbReference type="ARBA" id="ARBA00047451"/>
    </source>
</evidence>
<keyword evidence="5" id="KW-0702">S-nitrosylation</keyword>
<dbReference type="CDD" id="cd08954">
    <property type="entry name" value="KR_1_FAS_SDR_x"/>
    <property type="match status" value="1"/>
</dbReference>
<evidence type="ECO:0000256" key="41">
    <source>
        <dbReference type="ARBA" id="ARBA00049171"/>
    </source>
</evidence>
<comment type="pathway">
    <text evidence="1">Lipid metabolism.</text>
</comment>
<keyword evidence="7" id="KW-0007">Acetylation</keyword>
<comment type="catalytic activity">
    <reaction evidence="15">
        <text>(3R)-hydroxyhexadecanoyl-[ACP] = (2E)-hexadecenoyl-[ACP] + H2O</text>
        <dbReference type="Rhea" id="RHEA:41908"/>
        <dbReference type="Rhea" id="RHEA-COMP:9650"/>
        <dbReference type="Rhea" id="RHEA-COMP:9651"/>
        <dbReference type="ChEBI" id="CHEBI:15377"/>
        <dbReference type="ChEBI" id="CHEBI:78480"/>
        <dbReference type="ChEBI" id="CHEBI:78481"/>
    </reaction>
    <physiologicalReaction direction="left-to-right" evidence="15">
        <dbReference type="Rhea" id="RHEA:41909"/>
    </physiologicalReaction>
</comment>
<dbReference type="SUPFAM" id="SSF51735">
    <property type="entry name" value="NAD(P)-binding Rossmann-fold domains"/>
    <property type="match status" value="2"/>
</dbReference>
<dbReference type="InterPro" id="IPR050091">
    <property type="entry name" value="PKS_NRPS_Biosynth_Enz"/>
</dbReference>
<comment type="catalytic activity">
    <reaction evidence="23">
        <text>(2E)-butenoyl-[ACP] + NADPH + H(+) = butanoyl-[ACP] + NADP(+)</text>
        <dbReference type="Rhea" id="RHEA:41812"/>
        <dbReference type="Rhea" id="RHEA-COMP:9627"/>
        <dbReference type="Rhea" id="RHEA-COMP:9628"/>
        <dbReference type="ChEBI" id="CHEBI:15378"/>
        <dbReference type="ChEBI" id="CHEBI:57783"/>
        <dbReference type="ChEBI" id="CHEBI:58349"/>
        <dbReference type="ChEBI" id="CHEBI:78453"/>
        <dbReference type="ChEBI" id="CHEBI:78454"/>
    </reaction>
    <physiologicalReaction direction="left-to-right" evidence="23">
        <dbReference type="Rhea" id="RHEA:41813"/>
    </physiologicalReaction>
</comment>
<dbReference type="InterPro" id="IPR011032">
    <property type="entry name" value="GroES-like_sf"/>
</dbReference>
<comment type="catalytic activity">
    <reaction evidence="38">
        <text>3-oxotetradecanoyl-[ACP] + NADPH + H(+) = (3R)-hydroxytetradecanoyl-[ACP] + NADP(+)</text>
        <dbReference type="Rhea" id="RHEA:41888"/>
        <dbReference type="Rhea" id="RHEA-COMP:9645"/>
        <dbReference type="Rhea" id="RHEA-COMP:9646"/>
        <dbReference type="ChEBI" id="CHEBI:15378"/>
        <dbReference type="ChEBI" id="CHEBI:57783"/>
        <dbReference type="ChEBI" id="CHEBI:58349"/>
        <dbReference type="ChEBI" id="CHEBI:78473"/>
        <dbReference type="ChEBI" id="CHEBI:78474"/>
    </reaction>
    <physiologicalReaction direction="left-to-right" evidence="38">
        <dbReference type="Rhea" id="RHEA:41889"/>
    </physiologicalReaction>
</comment>
<comment type="catalytic activity">
    <reaction evidence="28">
        <text>acetyl-[ACP] + malonyl-[ACP] + H(+) = 3-oxobutanoyl-[ACP] + holo-[ACP] + CO2</text>
        <dbReference type="Rhea" id="RHEA:41800"/>
        <dbReference type="Rhea" id="RHEA-COMP:9621"/>
        <dbReference type="Rhea" id="RHEA-COMP:9623"/>
        <dbReference type="Rhea" id="RHEA-COMP:9625"/>
        <dbReference type="Rhea" id="RHEA-COMP:9685"/>
        <dbReference type="ChEBI" id="CHEBI:15378"/>
        <dbReference type="ChEBI" id="CHEBI:16526"/>
        <dbReference type="ChEBI" id="CHEBI:64479"/>
        <dbReference type="ChEBI" id="CHEBI:78446"/>
        <dbReference type="ChEBI" id="CHEBI:78449"/>
        <dbReference type="ChEBI" id="CHEBI:78450"/>
    </reaction>
    <physiologicalReaction direction="left-to-right" evidence="28">
        <dbReference type="Rhea" id="RHEA:41801"/>
    </physiologicalReaction>
</comment>
<dbReference type="InterPro" id="IPR049900">
    <property type="entry name" value="PKS_mFAS_DH"/>
</dbReference>
<evidence type="ECO:0000256" key="24">
    <source>
        <dbReference type="ARBA" id="ARBA00047578"/>
    </source>
</evidence>
<comment type="catalytic activity">
    <reaction evidence="32">
        <text>(2E)-octenoyl-[ACP] + NADPH + H(+) = octanoyl-[ACP] + NADP(+)</text>
        <dbReference type="Rhea" id="RHEA:41848"/>
        <dbReference type="Rhea" id="RHEA-COMP:9635"/>
        <dbReference type="Rhea" id="RHEA-COMP:9636"/>
        <dbReference type="ChEBI" id="CHEBI:15378"/>
        <dbReference type="ChEBI" id="CHEBI:57783"/>
        <dbReference type="ChEBI" id="CHEBI:58349"/>
        <dbReference type="ChEBI" id="CHEBI:78462"/>
        <dbReference type="ChEBI" id="CHEBI:78463"/>
    </reaction>
    <physiologicalReaction direction="left-to-right" evidence="32">
        <dbReference type="Rhea" id="RHEA:41849"/>
    </physiologicalReaction>
</comment>
<evidence type="ECO:0000256" key="4">
    <source>
        <dbReference type="ARBA" id="ARBA00022679"/>
    </source>
</evidence>
<evidence type="ECO:0000256" key="34">
    <source>
        <dbReference type="ARBA" id="ARBA00048571"/>
    </source>
</evidence>
<dbReference type="Gene3D" id="3.40.366.10">
    <property type="entry name" value="Malonyl-Coenzyme A Acyl Carrier Protein, domain 2"/>
    <property type="match status" value="1"/>
</dbReference>
<evidence type="ECO:0000259" key="50">
    <source>
        <dbReference type="PROSITE" id="PS52019"/>
    </source>
</evidence>
<evidence type="ECO:0000256" key="7">
    <source>
        <dbReference type="ARBA" id="ARBA00022990"/>
    </source>
</evidence>
<dbReference type="PANTHER" id="PTHR43775">
    <property type="entry name" value="FATTY ACID SYNTHASE"/>
    <property type="match status" value="1"/>
</dbReference>
<comment type="catalytic activity">
    <reaction evidence="46">
        <text>(2E)-decenoyl-[ACP] + NADPH + H(+) = decanoyl-[ACP] + NADP(+)</text>
        <dbReference type="Rhea" id="RHEA:41864"/>
        <dbReference type="Rhea" id="RHEA-COMP:9639"/>
        <dbReference type="Rhea" id="RHEA-COMP:9640"/>
        <dbReference type="ChEBI" id="CHEBI:15378"/>
        <dbReference type="ChEBI" id="CHEBI:57783"/>
        <dbReference type="ChEBI" id="CHEBI:58349"/>
        <dbReference type="ChEBI" id="CHEBI:78467"/>
        <dbReference type="ChEBI" id="CHEBI:78468"/>
    </reaction>
    <physiologicalReaction direction="left-to-right" evidence="46">
        <dbReference type="Rhea" id="RHEA:41865"/>
    </physiologicalReaction>
</comment>
<comment type="catalytic activity">
    <reaction evidence="40">
        <text>decanoyl-[ACP] + malonyl-[ACP] + H(+) = 3-oxododecanoyl-[ACP] + holo-[ACP] + CO2</text>
        <dbReference type="Rhea" id="RHEA:41868"/>
        <dbReference type="Rhea" id="RHEA-COMP:9623"/>
        <dbReference type="Rhea" id="RHEA-COMP:9640"/>
        <dbReference type="Rhea" id="RHEA-COMP:9641"/>
        <dbReference type="Rhea" id="RHEA-COMP:9685"/>
        <dbReference type="ChEBI" id="CHEBI:15378"/>
        <dbReference type="ChEBI" id="CHEBI:16526"/>
        <dbReference type="ChEBI" id="CHEBI:64479"/>
        <dbReference type="ChEBI" id="CHEBI:78449"/>
        <dbReference type="ChEBI" id="CHEBI:78468"/>
        <dbReference type="ChEBI" id="CHEBI:78469"/>
    </reaction>
    <physiologicalReaction direction="left-to-right" evidence="40">
        <dbReference type="Rhea" id="RHEA:41869"/>
    </physiologicalReaction>
</comment>
<evidence type="ECO:0000256" key="33">
    <source>
        <dbReference type="ARBA" id="ARBA00048506"/>
    </source>
</evidence>
<dbReference type="Pfam" id="PF13602">
    <property type="entry name" value="ADH_zinc_N_2"/>
    <property type="match status" value="1"/>
</dbReference>
<dbReference type="SUPFAM" id="SSF53474">
    <property type="entry name" value="alpha/beta-Hydrolases"/>
    <property type="match status" value="1"/>
</dbReference>
<keyword evidence="2" id="KW-0596">Phosphopantetheine</keyword>
<dbReference type="Gene3D" id="3.90.180.10">
    <property type="entry name" value="Medium-chain alcohol dehydrogenases, catalytic domain"/>
    <property type="match status" value="1"/>
</dbReference>
<evidence type="ECO:0000256" key="5">
    <source>
        <dbReference type="ARBA" id="ARBA00022799"/>
    </source>
</evidence>
<comment type="catalytic activity">
    <reaction evidence="29">
        <text>hexadecanoyl-[ACP] + malonyl-[ACP] + H(+) = 3-oxooctadecanoyl-[ACP] + holo-[ACP] + CO2</text>
        <dbReference type="Rhea" id="RHEA:41916"/>
        <dbReference type="Rhea" id="RHEA-COMP:9623"/>
        <dbReference type="Rhea" id="RHEA-COMP:9652"/>
        <dbReference type="Rhea" id="RHEA-COMP:9653"/>
        <dbReference type="Rhea" id="RHEA-COMP:9685"/>
        <dbReference type="ChEBI" id="CHEBI:15378"/>
        <dbReference type="ChEBI" id="CHEBI:16526"/>
        <dbReference type="ChEBI" id="CHEBI:64479"/>
        <dbReference type="ChEBI" id="CHEBI:78449"/>
        <dbReference type="ChEBI" id="CHEBI:78483"/>
        <dbReference type="ChEBI" id="CHEBI:78487"/>
    </reaction>
    <physiologicalReaction direction="left-to-right" evidence="29">
        <dbReference type="Rhea" id="RHEA:41917"/>
    </physiologicalReaction>
</comment>
<evidence type="ECO:0000256" key="14">
    <source>
        <dbReference type="ARBA" id="ARBA00023399"/>
    </source>
</evidence>
<evidence type="ECO:0000256" key="47">
    <source>
        <dbReference type="ARBA" id="ARBA00049533"/>
    </source>
</evidence>
<evidence type="ECO:0000256" key="25">
    <source>
        <dbReference type="ARBA" id="ARBA00047810"/>
    </source>
</evidence>
<evidence type="ECO:0000256" key="32">
    <source>
        <dbReference type="ARBA" id="ARBA00048420"/>
    </source>
</evidence>
<comment type="catalytic activity">
    <reaction evidence="26">
        <text>(2E)-hexenoyl-[ACP] + NADPH + H(+) = hexanoyl-[ACP] + NADP(+)</text>
        <dbReference type="Rhea" id="RHEA:41832"/>
        <dbReference type="Rhea" id="RHEA-COMP:9631"/>
        <dbReference type="Rhea" id="RHEA-COMP:9632"/>
        <dbReference type="ChEBI" id="CHEBI:15378"/>
        <dbReference type="ChEBI" id="CHEBI:57783"/>
        <dbReference type="ChEBI" id="CHEBI:58349"/>
        <dbReference type="ChEBI" id="CHEBI:78458"/>
        <dbReference type="ChEBI" id="CHEBI:78459"/>
    </reaction>
    <physiologicalReaction direction="left-to-right" evidence="26">
        <dbReference type="Rhea" id="RHEA:41833"/>
    </physiologicalReaction>
</comment>
<dbReference type="FunFam" id="3.40.50.720:FF:000209">
    <property type="entry name" value="Polyketide synthase Pks12"/>
    <property type="match status" value="1"/>
</dbReference>
<dbReference type="SUPFAM" id="SSF50129">
    <property type="entry name" value="GroES-like"/>
    <property type="match status" value="1"/>
</dbReference>
<dbReference type="GO" id="GO:0004313">
    <property type="term" value="F:[acyl-carrier-protein] S-acetyltransferase activity"/>
    <property type="evidence" value="ECO:0007669"/>
    <property type="project" value="UniProtKB-EC"/>
</dbReference>
<dbReference type="Gene3D" id="3.40.50.720">
    <property type="entry name" value="NAD(P)-binding Rossmann-like Domain"/>
    <property type="match status" value="1"/>
</dbReference>
<sequence length="1605" mass="182423">ANNIPVKEISCGNIPFHSRYIKPAVTKSEEYLNRILPQKKFRSSKWLTTSANHYSNLSLPLCSKYYTNYLLSPVLFTKAISLIPSDTMTIEISPQNILQHILNNYLCSTVTNVALYEGPEDVNGEIFLESIGKLYNAGLQPQIANLYPTVEFPVSRGTPMISSLIRWDHTEDFYVFKYNEQDIIDKREIVVNIDITDETFVYLTGHVINEKNLFPATGYLFLLWNMIASLRKHDHTNVPVVFEDINFIRATVLSQHNEVELTLSIQEGSNRFEIIEGDSIVVTGIVRIPTNIENEKISANLAEYVDDEEEMNRKDIYKELRLRGYQYTGVFRGLKSASVTGSNGHIAWTYNWITFMDSMLQMKILGKNLRSLLVPTKIRKLTIDPKYHMQLMKRFQDYPVEKRQFSIRHYKSLDVVISGGIEICGIVATPIFQRQKTVNTVLEEYKFVAHRDLETMSLQDAVRMSVHIALECYNMINVKIIEFVDDSDKVTPEDLNSPLVSKILNDLPQIRHHTRLVTTQEKFPNIFLPDNISTTEITKLSKDENCLMIFGFDILTKKSKKLYKQLLSLLMPQGFLLTLEKSGSVYDYSCLKIYNLDIILEKQVNKKTLLLLRKTQNIARNQRIVHVNNYEFTWIDKLKSIMSVQNETSTDTRIILVAEKDFECGLLGLINCLRKEPGGEIIRSVFIQDNKAPGFSLQEPLYMKQLQLDLPINVIRSGNIWGSYRHFPLPSLEQKLVQSACVKQLVQGDLTTLCWMQYHIPSHIKREDLVNVIYAPLNFKDIMLATGKIQTMALYFNNSSDSLGLEYVGFDIHGQRLMGMSLYGGITNICVPDKYLSWKVPDEWTMEDAATVPCVYSTCYYALYVKGKMKKEDKVLIHSGTGGIGQAAIHFALHEGCEVFTTVGTVEKRQFIRETFSSIPEDHIGNSRDTSFEQMIMQRTGGRGVDIVLNSLAEEKLQASVRCLANGGRFLEIGKFDMVSNNPLDTSAFSKGISFYAILLDRFFFEHSERKIKVWKGIGESLEKGIIKPLSRTVFKRNEVEAAFRYMATGKHIGKIIIKVQEENEPLDAPLLVHPQYYCLEHKCYVILGGLGGFGLELANWLTLRGAKNLVLTSRTGIRTGYQQSRVKLWQSYGVNVQIVTIDDNLKHEDCESILKIAEERAPVDAIFNLAVVLKDCIFQNQSPHTFEDSFKSKAWMTKKMDELSRIICPQLRHFVVFSSVSCGRGNASQTNYGMANSVMERICEKRMEEGLHGLAIQWGAIGDVGLVADMQEENKELVIGGTLQQRISSCLDTLEVFLLKDHPVVSSMVVAEKGANISGSMNIYETIVHIMGLKNVNTIAQNISLAEVGMDSMMAVEIKQTLEREFDVFLTAQDIRNLTFAKLKQMTDTVELRTTDDMNKIDTNNKGGLDMLIRKITNSDFVPNILVELATKKEVDGDNVFLIPGIEGSLSVYKSIASRIKSSTTCLQHNTLNIQSSGQSCSVMKLAAYLLPHILKKMKDQKEFLIVGYSFGSLIAIELARLLEANDFSGRLILIDGAPDQMKFWLNQYYSCISQHELQNMILLSVLEMYTAVNQKMLVLELDKCNTWEEKLEIFHAYFPKESN</sequence>
<evidence type="ECO:0000256" key="35">
    <source>
        <dbReference type="ARBA" id="ARBA00048650"/>
    </source>
</evidence>
<dbReference type="SUPFAM" id="SSF52151">
    <property type="entry name" value="FabD/lysophospholipase-like"/>
    <property type="match status" value="1"/>
</dbReference>
<evidence type="ECO:0000256" key="30">
    <source>
        <dbReference type="ARBA" id="ARBA00048281"/>
    </source>
</evidence>
<evidence type="ECO:0000256" key="23">
    <source>
        <dbReference type="ARBA" id="ARBA00047500"/>
    </source>
</evidence>
<feature type="domain" description="PKS/mFAS DH" evidence="50">
    <location>
        <begin position="171"/>
        <end position="443"/>
    </location>
</feature>
<evidence type="ECO:0000256" key="26">
    <source>
        <dbReference type="ARBA" id="ARBA00047897"/>
    </source>
</evidence>
<dbReference type="InterPro" id="IPR016035">
    <property type="entry name" value="Acyl_Trfase/lysoPLipase"/>
</dbReference>
<evidence type="ECO:0000256" key="19">
    <source>
        <dbReference type="ARBA" id="ARBA00047394"/>
    </source>
</evidence>
<dbReference type="GO" id="GO:0141148">
    <property type="term" value="F:enoyl-[acyl-carrier-protein] reductase (NADPH) activity"/>
    <property type="evidence" value="ECO:0007669"/>
    <property type="project" value="UniProtKB-EC"/>
</dbReference>
<dbReference type="SMART" id="SM00829">
    <property type="entry name" value="PKS_ER"/>
    <property type="match status" value="1"/>
</dbReference>
<feature type="region of interest" description="N-terminal hotdog fold" evidence="48">
    <location>
        <begin position="171"/>
        <end position="295"/>
    </location>
</feature>
<feature type="non-terminal residue" evidence="52">
    <location>
        <position position="1"/>
    </location>
</feature>
<dbReference type="InterPro" id="IPR013968">
    <property type="entry name" value="PKS_KR"/>
</dbReference>
<comment type="catalytic activity">
    <reaction evidence="42">
        <text>3-oxododecanoyl-[ACP] + NADPH + H(+) = (3R)-hydroxydodecanoyl-[ACP] + NADP(+)</text>
        <dbReference type="Rhea" id="RHEA:41872"/>
        <dbReference type="Rhea" id="RHEA-COMP:9641"/>
        <dbReference type="Rhea" id="RHEA-COMP:9642"/>
        <dbReference type="ChEBI" id="CHEBI:15378"/>
        <dbReference type="ChEBI" id="CHEBI:57783"/>
        <dbReference type="ChEBI" id="CHEBI:58349"/>
        <dbReference type="ChEBI" id="CHEBI:78469"/>
        <dbReference type="ChEBI" id="CHEBI:78470"/>
    </reaction>
    <physiologicalReaction direction="left-to-right" evidence="42">
        <dbReference type="Rhea" id="RHEA:41873"/>
    </physiologicalReaction>
</comment>
<keyword evidence="6" id="KW-0663">Pyridoxal phosphate</keyword>
<comment type="catalytic activity">
    <reaction evidence="34">
        <text>3-oxohexanoyl-[ACP] + NADPH + H(+) = (3R)-hydroxyhexanoyl-[ACP] + NADP(+)</text>
        <dbReference type="Rhea" id="RHEA:41824"/>
        <dbReference type="Rhea" id="RHEA-COMP:9629"/>
        <dbReference type="Rhea" id="RHEA-COMP:9630"/>
        <dbReference type="ChEBI" id="CHEBI:15378"/>
        <dbReference type="ChEBI" id="CHEBI:57783"/>
        <dbReference type="ChEBI" id="CHEBI:58349"/>
        <dbReference type="ChEBI" id="CHEBI:78456"/>
        <dbReference type="ChEBI" id="CHEBI:78457"/>
    </reaction>
    <physiologicalReaction direction="left-to-right" evidence="34">
        <dbReference type="Rhea" id="RHEA:41825"/>
    </physiologicalReaction>
</comment>
<dbReference type="Gene3D" id="3.10.129.110">
    <property type="entry name" value="Polyketide synthase dehydratase"/>
    <property type="match status" value="1"/>
</dbReference>
<evidence type="ECO:0000256" key="44">
    <source>
        <dbReference type="ARBA" id="ARBA00049422"/>
    </source>
</evidence>
<evidence type="ECO:0000256" key="43">
    <source>
        <dbReference type="ARBA" id="ARBA00049414"/>
    </source>
</evidence>
<comment type="catalytic activity">
    <reaction evidence="30">
        <text>(2E)-dodecenoyl-[ACP] + NADPH + H(+) = dodecanoyl-[ACP] + NADP(+)</text>
        <dbReference type="Rhea" id="RHEA:41880"/>
        <dbReference type="Rhea" id="RHEA-COMP:9643"/>
        <dbReference type="Rhea" id="RHEA-COMP:9644"/>
        <dbReference type="ChEBI" id="CHEBI:15378"/>
        <dbReference type="ChEBI" id="CHEBI:57783"/>
        <dbReference type="ChEBI" id="CHEBI:58349"/>
        <dbReference type="ChEBI" id="CHEBI:65264"/>
        <dbReference type="ChEBI" id="CHEBI:78472"/>
    </reaction>
    <physiologicalReaction direction="left-to-right" evidence="30">
        <dbReference type="Rhea" id="RHEA:41881"/>
    </physiologicalReaction>
</comment>
<feature type="domain" description="Carrier" evidence="49">
    <location>
        <begin position="1318"/>
        <end position="1395"/>
    </location>
</feature>
<evidence type="ECO:0000256" key="37">
    <source>
        <dbReference type="ARBA" id="ARBA00048704"/>
    </source>
</evidence>
<dbReference type="PANTHER" id="PTHR43775:SF23">
    <property type="entry name" value="FATTY ACID SYNTHASE 3"/>
    <property type="match status" value="1"/>
</dbReference>
<comment type="catalytic activity">
    <reaction evidence="9">
        <text>(3R)-hydroxydodecanoyl-[ACP] = (2E)-dodecenoyl-[ACP] + H2O</text>
        <dbReference type="Rhea" id="RHEA:41876"/>
        <dbReference type="Rhea" id="RHEA-COMP:9642"/>
        <dbReference type="Rhea" id="RHEA-COMP:9643"/>
        <dbReference type="ChEBI" id="CHEBI:15377"/>
        <dbReference type="ChEBI" id="CHEBI:78470"/>
        <dbReference type="ChEBI" id="CHEBI:78472"/>
    </reaction>
    <physiologicalReaction direction="left-to-right" evidence="9">
        <dbReference type="Rhea" id="RHEA:41877"/>
    </physiologicalReaction>
</comment>
<comment type="catalytic activity">
    <reaction evidence="39">
        <text>(2E)-octadecenoyl-[ACP] + NADPH + H(+) = octadecanoyl-[ACP] + NADP(+)</text>
        <dbReference type="Rhea" id="RHEA:41928"/>
        <dbReference type="Rhea" id="RHEA-COMP:9655"/>
        <dbReference type="Rhea" id="RHEA-COMP:9656"/>
        <dbReference type="ChEBI" id="CHEBI:15378"/>
        <dbReference type="ChEBI" id="CHEBI:57783"/>
        <dbReference type="ChEBI" id="CHEBI:58349"/>
        <dbReference type="ChEBI" id="CHEBI:78489"/>
        <dbReference type="ChEBI" id="CHEBI:78495"/>
    </reaction>
    <physiologicalReaction direction="left-to-right" evidence="39">
        <dbReference type="Rhea" id="RHEA:41929"/>
    </physiologicalReaction>
</comment>
<evidence type="ECO:0000259" key="49">
    <source>
        <dbReference type="PROSITE" id="PS50075"/>
    </source>
</evidence>
<dbReference type="InterPro" id="IPR036291">
    <property type="entry name" value="NAD(P)-bd_dom_sf"/>
</dbReference>
<dbReference type="OrthoDB" id="3509362at2759"/>
<comment type="catalytic activity">
    <reaction evidence="8">
        <text>(3R)-hydroxyoctanoyl-[ACP] = (2E)-octenoyl-[ACP] + H2O</text>
        <dbReference type="Rhea" id="RHEA:41844"/>
        <dbReference type="Rhea" id="RHEA-COMP:9634"/>
        <dbReference type="Rhea" id="RHEA-COMP:9635"/>
        <dbReference type="ChEBI" id="CHEBI:15377"/>
        <dbReference type="ChEBI" id="CHEBI:78461"/>
        <dbReference type="ChEBI" id="CHEBI:78462"/>
    </reaction>
    <physiologicalReaction direction="left-to-right" evidence="8">
        <dbReference type="Rhea" id="RHEA:41845"/>
    </physiologicalReaction>
</comment>
<evidence type="ECO:0000256" key="9">
    <source>
        <dbReference type="ARBA" id="ARBA00023351"/>
    </source>
</evidence>
<evidence type="ECO:0000256" key="39">
    <source>
        <dbReference type="ARBA" id="ARBA00049019"/>
    </source>
</evidence>
<dbReference type="InterPro" id="IPR057326">
    <property type="entry name" value="KR_dom"/>
</dbReference>
<comment type="catalytic activity">
    <reaction evidence="25">
        <text>(2E)-hexadecenoyl-[ACP] + NADPH + H(+) = hexadecanoyl-[ACP] + NADP(+)</text>
        <dbReference type="Rhea" id="RHEA:41912"/>
        <dbReference type="Rhea" id="RHEA-COMP:9651"/>
        <dbReference type="Rhea" id="RHEA-COMP:9652"/>
        <dbReference type="ChEBI" id="CHEBI:15378"/>
        <dbReference type="ChEBI" id="CHEBI:57783"/>
        <dbReference type="ChEBI" id="CHEBI:58349"/>
        <dbReference type="ChEBI" id="CHEBI:78481"/>
        <dbReference type="ChEBI" id="CHEBI:78483"/>
    </reaction>
    <physiologicalReaction direction="left-to-right" evidence="25">
        <dbReference type="Rhea" id="RHEA:41913"/>
    </physiologicalReaction>
</comment>
<comment type="catalytic activity">
    <reaction evidence="20">
        <text>a (3R)-hydroxyacyl-[ACP] + NADP(+) = a 3-oxoacyl-[ACP] + NADPH + H(+)</text>
        <dbReference type="Rhea" id="RHEA:17397"/>
        <dbReference type="Rhea" id="RHEA-COMP:9916"/>
        <dbReference type="Rhea" id="RHEA-COMP:9945"/>
        <dbReference type="ChEBI" id="CHEBI:15378"/>
        <dbReference type="ChEBI" id="CHEBI:57783"/>
        <dbReference type="ChEBI" id="CHEBI:58349"/>
        <dbReference type="ChEBI" id="CHEBI:78776"/>
        <dbReference type="ChEBI" id="CHEBI:78827"/>
        <dbReference type="EC" id="1.1.1.100"/>
    </reaction>
    <physiologicalReaction direction="right-to-left" evidence="20">
        <dbReference type="Rhea" id="RHEA:17399"/>
    </physiologicalReaction>
</comment>
<comment type="catalytic activity">
    <reaction evidence="10">
        <text>(3R)-hydroxyhexanoyl-[ACP] = (2E)-hexenoyl-[ACP] + H2O</text>
        <dbReference type="Rhea" id="RHEA:41828"/>
        <dbReference type="Rhea" id="RHEA-COMP:9630"/>
        <dbReference type="Rhea" id="RHEA-COMP:9631"/>
        <dbReference type="ChEBI" id="CHEBI:15377"/>
        <dbReference type="ChEBI" id="CHEBI:78457"/>
        <dbReference type="ChEBI" id="CHEBI:78458"/>
    </reaction>
    <physiologicalReaction direction="left-to-right" evidence="10">
        <dbReference type="Rhea" id="RHEA:41829"/>
    </physiologicalReaction>
</comment>
<evidence type="ECO:0000256" key="36">
    <source>
        <dbReference type="ARBA" id="ARBA00048691"/>
    </source>
</evidence>
<evidence type="ECO:0000256" key="29">
    <source>
        <dbReference type="ARBA" id="ARBA00048051"/>
    </source>
</evidence>
<dbReference type="InterPro" id="IPR036736">
    <property type="entry name" value="ACP-like_sf"/>
</dbReference>
<evidence type="ECO:0000256" key="18">
    <source>
        <dbReference type="ARBA" id="ARBA00047300"/>
    </source>
</evidence>
<dbReference type="Gene3D" id="3.40.50.1820">
    <property type="entry name" value="alpha/beta hydrolase"/>
    <property type="match status" value="1"/>
</dbReference>
<evidence type="ECO:0000256" key="27">
    <source>
        <dbReference type="ARBA" id="ARBA00047953"/>
    </source>
</evidence>
<dbReference type="Proteomes" id="UP000504618">
    <property type="component" value="Unplaced"/>
</dbReference>
<dbReference type="InterPro" id="IPR001031">
    <property type="entry name" value="Thioesterase"/>
</dbReference>
<evidence type="ECO:0000256" key="21">
    <source>
        <dbReference type="ARBA" id="ARBA00047440"/>
    </source>
</evidence>
<evidence type="ECO:0000256" key="20">
    <source>
        <dbReference type="ARBA" id="ARBA00047400"/>
    </source>
</evidence>
<evidence type="ECO:0000256" key="8">
    <source>
        <dbReference type="ARBA" id="ARBA00023332"/>
    </source>
</evidence>
<evidence type="ECO:0000256" key="2">
    <source>
        <dbReference type="ARBA" id="ARBA00022450"/>
    </source>
</evidence>
<dbReference type="Gene3D" id="1.10.1200.10">
    <property type="entry name" value="ACP-like"/>
    <property type="match status" value="1"/>
</dbReference>
<comment type="catalytic activity">
    <reaction evidence="19">
        <text>hexanoyl-[ACP] + malonyl-[ACP] + H(+) = 3-oxooctanoyl-[ACP] + holo-[ACP] + CO2</text>
        <dbReference type="Rhea" id="RHEA:41836"/>
        <dbReference type="Rhea" id="RHEA-COMP:9623"/>
        <dbReference type="Rhea" id="RHEA-COMP:9632"/>
        <dbReference type="Rhea" id="RHEA-COMP:9633"/>
        <dbReference type="Rhea" id="RHEA-COMP:9685"/>
        <dbReference type="ChEBI" id="CHEBI:15378"/>
        <dbReference type="ChEBI" id="CHEBI:16526"/>
        <dbReference type="ChEBI" id="CHEBI:64479"/>
        <dbReference type="ChEBI" id="CHEBI:78449"/>
        <dbReference type="ChEBI" id="CHEBI:78459"/>
        <dbReference type="ChEBI" id="CHEBI:78460"/>
    </reaction>
    <physiologicalReaction direction="left-to-right" evidence="19">
        <dbReference type="Rhea" id="RHEA:41837"/>
    </physiologicalReaction>
</comment>
<comment type="catalytic activity">
    <reaction evidence="47">
        <text>octanoyl-[ACP] + malonyl-[ACP] + H(+) = 3-oxodecanoyl-[ACP] + holo-[ACP] + CO2</text>
        <dbReference type="Rhea" id="RHEA:41852"/>
        <dbReference type="Rhea" id="RHEA-COMP:9623"/>
        <dbReference type="Rhea" id="RHEA-COMP:9636"/>
        <dbReference type="Rhea" id="RHEA-COMP:9637"/>
        <dbReference type="Rhea" id="RHEA-COMP:9685"/>
        <dbReference type="ChEBI" id="CHEBI:15378"/>
        <dbReference type="ChEBI" id="CHEBI:16526"/>
        <dbReference type="ChEBI" id="CHEBI:64479"/>
        <dbReference type="ChEBI" id="CHEBI:78449"/>
        <dbReference type="ChEBI" id="CHEBI:78463"/>
        <dbReference type="ChEBI" id="CHEBI:78464"/>
    </reaction>
    <physiologicalReaction direction="left-to-right" evidence="47">
        <dbReference type="Rhea" id="RHEA:41853"/>
    </physiologicalReaction>
</comment>
<comment type="catalytic activity">
    <reaction evidence="41">
        <text>(2E)-tetradecenoyl-[ACP] + NADPH + H(+) = tetradecanoyl-[ACP] + NADP(+)</text>
        <dbReference type="Rhea" id="RHEA:41896"/>
        <dbReference type="Rhea" id="RHEA-COMP:9647"/>
        <dbReference type="Rhea" id="RHEA-COMP:9648"/>
        <dbReference type="ChEBI" id="CHEBI:15378"/>
        <dbReference type="ChEBI" id="CHEBI:57783"/>
        <dbReference type="ChEBI" id="CHEBI:58349"/>
        <dbReference type="ChEBI" id="CHEBI:78475"/>
        <dbReference type="ChEBI" id="CHEBI:78477"/>
    </reaction>
    <physiologicalReaction direction="left-to-right" evidence="41">
        <dbReference type="Rhea" id="RHEA:41897"/>
    </physiologicalReaction>
</comment>
<reference evidence="52" key="1">
    <citation type="submission" date="2025-08" db="UniProtKB">
        <authorList>
            <consortium name="RefSeq"/>
        </authorList>
    </citation>
    <scope>IDENTIFICATION</scope>
    <source>
        <tissue evidence="52">Whole body</tissue>
    </source>
</reference>
<evidence type="ECO:0000256" key="6">
    <source>
        <dbReference type="ARBA" id="ARBA00022898"/>
    </source>
</evidence>
<dbReference type="CDD" id="cd05195">
    <property type="entry name" value="enoyl_red"/>
    <property type="match status" value="1"/>
</dbReference>
<evidence type="ECO:0000256" key="28">
    <source>
        <dbReference type="ARBA" id="ARBA00047961"/>
    </source>
</evidence>
<keyword evidence="3" id="KW-0597">Phosphoprotein</keyword>
<dbReference type="GO" id="GO:0016297">
    <property type="term" value="F:fatty acyl-[ACP] hydrolase activity"/>
    <property type="evidence" value="ECO:0007669"/>
    <property type="project" value="UniProtKB-EC"/>
</dbReference>
<evidence type="ECO:0000313" key="52">
    <source>
        <dbReference type="RefSeq" id="XP_024892656.1"/>
    </source>
</evidence>
<evidence type="ECO:0000256" key="17">
    <source>
        <dbReference type="ARBA" id="ARBA00023442"/>
    </source>
</evidence>
<comment type="catalytic activity">
    <reaction evidence="18">
        <text>3-oxooctadecanoyl-[ACP] + NADPH + H(+) = (3R)-hydroxyoctadecanoyl-[ACP] + NADP(+)</text>
        <dbReference type="Rhea" id="RHEA:41920"/>
        <dbReference type="Rhea" id="RHEA-COMP:9653"/>
        <dbReference type="Rhea" id="RHEA-COMP:9654"/>
        <dbReference type="ChEBI" id="CHEBI:15378"/>
        <dbReference type="ChEBI" id="CHEBI:57783"/>
        <dbReference type="ChEBI" id="CHEBI:58349"/>
        <dbReference type="ChEBI" id="CHEBI:78487"/>
        <dbReference type="ChEBI" id="CHEBI:78488"/>
    </reaction>
    <physiologicalReaction direction="left-to-right" evidence="18">
        <dbReference type="Rhea" id="RHEA:41921"/>
    </physiologicalReaction>
</comment>
<accession>A0A6J1RIY3</accession>
<dbReference type="InterPro" id="IPR042104">
    <property type="entry name" value="PKS_dehydratase_sf"/>
</dbReference>
<evidence type="ECO:0000256" key="40">
    <source>
        <dbReference type="ARBA" id="ARBA00049109"/>
    </source>
</evidence>
<dbReference type="PROSITE" id="PS50075">
    <property type="entry name" value="CARRIER"/>
    <property type="match status" value="1"/>
</dbReference>
<comment type="catalytic activity">
    <reaction evidence="37">
        <text>hexadecanoyl-[ACP] + H2O = hexadecanoate + holo-[ACP] + H(+)</text>
        <dbReference type="Rhea" id="RHEA:41932"/>
        <dbReference type="Rhea" id="RHEA-COMP:9652"/>
        <dbReference type="Rhea" id="RHEA-COMP:9685"/>
        <dbReference type="ChEBI" id="CHEBI:7896"/>
        <dbReference type="ChEBI" id="CHEBI:15377"/>
        <dbReference type="ChEBI" id="CHEBI:15378"/>
        <dbReference type="ChEBI" id="CHEBI:64479"/>
        <dbReference type="ChEBI" id="CHEBI:78483"/>
        <dbReference type="EC" id="3.1.2.14"/>
    </reaction>
    <physiologicalReaction direction="left-to-right" evidence="37">
        <dbReference type="Rhea" id="RHEA:41933"/>
    </physiologicalReaction>
</comment>
<feature type="active site" description="Proton donor; for dehydratase activity" evidence="48">
    <location>
        <position position="357"/>
    </location>
</feature>
<evidence type="ECO:0000256" key="42">
    <source>
        <dbReference type="ARBA" id="ARBA00049263"/>
    </source>
</evidence>
<evidence type="ECO:0000256" key="31">
    <source>
        <dbReference type="ARBA" id="ARBA00048289"/>
    </source>
</evidence>
<comment type="catalytic activity">
    <reaction evidence="22">
        <text>tetradecanoyl-[ACP] + malonyl-[ACP] + H(+) = 3-oxohexadecanoyl-[ACP] + holo-[ACP] + CO2</text>
        <dbReference type="Rhea" id="RHEA:41900"/>
        <dbReference type="Rhea" id="RHEA-COMP:9623"/>
        <dbReference type="Rhea" id="RHEA-COMP:9648"/>
        <dbReference type="Rhea" id="RHEA-COMP:9649"/>
        <dbReference type="Rhea" id="RHEA-COMP:9685"/>
        <dbReference type="ChEBI" id="CHEBI:15378"/>
        <dbReference type="ChEBI" id="CHEBI:16526"/>
        <dbReference type="ChEBI" id="CHEBI:64479"/>
        <dbReference type="ChEBI" id="CHEBI:78449"/>
        <dbReference type="ChEBI" id="CHEBI:78477"/>
        <dbReference type="ChEBI" id="CHEBI:78478"/>
    </reaction>
    <physiologicalReaction direction="left-to-right" evidence="22">
        <dbReference type="Rhea" id="RHEA:41901"/>
    </physiologicalReaction>
</comment>
<feature type="region of interest" description="C-terminal hotdog fold" evidence="48">
    <location>
        <begin position="308"/>
        <end position="443"/>
    </location>
</feature>
<dbReference type="GO" id="GO:0006633">
    <property type="term" value="P:fatty acid biosynthetic process"/>
    <property type="evidence" value="ECO:0007669"/>
    <property type="project" value="TreeGrafter"/>
</dbReference>
<comment type="catalytic activity">
    <reaction evidence="43">
        <text>3-oxohexadecanoyl-[ACP] + NADPH + H(+) = (3R)-hydroxyhexadecanoyl-[ACP] + NADP(+)</text>
        <dbReference type="Rhea" id="RHEA:41904"/>
        <dbReference type="Rhea" id="RHEA-COMP:9649"/>
        <dbReference type="Rhea" id="RHEA-COMP:9650"/>
        <dbReference type="ChEBI" id="CHEBI:15378"/>
        <dbReference type="ChEBI" id="CHEBI:57783"/>
        <dbReference type="ChEBI" id="CHEBI:58349"/>
        <dbReference type="ChEBI" id="CHEBI:78478"/>
        <dbReference type="ChEBI" id="CHEBI:78480"/>
    </reaction>
    <physiologicalReaction direction="left-to-right" evidence="43">
        <dbReference type="Rhea" id="RHEA:41905"/>
    </physiologicalReaction>
</comment>
<dbReference type="Pfam" id="PF00550">
    <property type="entry name" value="PP-binding"/>
    <property type="match status" value="1"/>
</dbReference>
<evidence type="ECO:0000256" key="10">
    <source>
        <dbReference type="ARBA" id="ARBA00023373"/>
    </source>
</evidence>
<comment type="catalytic activity">
    <reaction evidence="36">
        <text>holo-[ACP] + acetyl-CoA = acetyl-[ACP] + CoA</text>
        <dbReference type="Rhea" id="RHEA:41788"/>
        <dbReference type="Rhea" id="RHEA-COMP:9621"/>
        <dbReference type="Rhea" id="RHEA-COMP:9685"/>
        <dbReference type="ChEBI" id="CHEBI:57287"/>
        <dbReference type="ChEBI" id="CHEBI:57288"/>
        <dbReference type="ChEBI" id="CHEBI:64479"/>
        <dbReference type="ChEBI" id="CHEBI:78446"/>
        <dbReference type="EC" id="2.3.1.38"/>
    </reaction>
    <physiologicalReaction direction="left-to-right" evidence="36">
        <dbReference type="Rhea" id="RHEA:41789"/>
    </physiologicalReaction>
</comment>
<comment type="catalytic activity">
    <reaction evidence="14">
        <text>(3R)-hydroxyoctadecanoyl-[ACP] = (2E)-octadecenoyl-[ACP] + H2O</text>
        <dbReference type="Rhea" id="RHEA:41924"/>
        <dbReference type="Rhea" id="RHEA-COMP:9654"/>
        <dbReference type="Rhea" id="RHEA-COMP:9655"/>
        <dbReference type="ChEBI" id="CHEBI:15377"/>
        <dbReference type="ChEBI" id="CHEBI:78488"/>
        <dbReference type="ChEBI" id="CHEBI:78489"/>
    </reaction>
    <physiologicalReaction direction="left-to-right" evidence="14">
        <dbReference type="Rhea" id="RHEA:41925"/>
    </physiologicalReaction>
</comment>
<comment type="catalytic activity">
    <reaction evidence="33">
        <text>a fatty acyl-[ACP] + malonyl-[ACP] + H(+) = a 3-oxoacyl-[ACP] + holo-[ACP] + CO2</text>
        <dbReference type="Rhea" id="RHEA:22836"/>
        <dbReference type="Rhea" id="RHEA-COMP:9623"/>
        <dbReference type="Rhea" id="RHEA-COMP:9685"/>
        <dbReference type="Rhea" id="RHEA-COMP:9916"/>
        <dbReference type="Rhea" id="RHEA-COMP:14125"/>
        <dbReference type="ChEBI" id="CHEBI:15378"/>
        <dbReference type="ChEBI" id="CHEBI:16526"/>
        <dbReference type="ChEBI" id="CHEBI:64479"/>
        <dbReference type="ChEBI" id="CHEBI:78449"/>
        <dbReference type="ChEBI" id="CHEBI:78776"/>
        <dbReference type="ChEBI" id="CHEBI:138651"/>
        <dbReference type="EC" id="2.3.1.41"/>
    </reaction>
    <physiologicalReaction direction="left-to-right" evidence="33">
        <dbReference type="Rhea" id="RHEA:22837"/>
    </physiologicalReaction>
</comment>
<dbReference type="GO" id="GO:0019171">
    <property type="term" value="F:(3R)-hydroxyacyl-[acyl-carrier-protein] dehydratase activity"/>
    <property type="evidence" value="ECO:0007669"/>
    <property type="project" value="UniProtKB-EC"/>
</dbReference>
<evidence type="ECO:0000256" key="1">
    <source>
        <dbReference type="ARBA" id="ARBA00005189"/>
    </source>
</evidence>
<feature type="active site" description="Proton acceptor; for dehydratase activity" evidence="48">
    <location>
        <position position="206"/>
    </location>
</feature>
<keyword evidence="51" id="KW-1185">Reference proteome</keyword>
<evidence type="ECO:0000256" key="12">
    <source>
        <dbReference type="ARBA" id="ARBA00023394"/>
    </source>
</evidence>
<dbReference type="SUPFAM" id="SSF47336">
    <property type="entry name" value="ACP-like"/>
    <property type="match status" value="1"/>
</dbReference>
<comment type="catalytic activity">
    <reaction evidence="44">
        <text>3-oxooctanoyl-[ACP] + NADPH + H(+) = (3R)-hydroxyoctanoyl-[ACP] + NADP(+)</text>
        <dbReference type="Rhea" id="RHEA:41840"/>
        <dbReference type="Rhea" id="RHEA-COMP:9633"/>
        <dbReference type="Rhea" id="RHEA-COMP:9634"/>
        <dbReference type="ChEBI" id="CHEBI:15378"/>
        <dbReference type="ChEBI" id="CHEBI:57783"/>
        <dbReference type="ChEBI" id="CHEBI:58349"/>
        <dbReference type="ChEBI" id="CHEBI:78460"/>
        <dbReference type="ChEBI" id="CHEBI:78461"/>
    </reaction>
    <physiologicalReaction direction="left-to-right" evidence="44">
        <dbReference type="Rhea" id="RHEA:41841"/>
    </physiologicalReaction>
</comment>
<dbReference type="GO" id="GO:0004315">
    <property type="term" value="F:3-oxoacyl-[acyl-carrier-protein] synthase activity"/>
    <property type="evidence" value="ECO:0007669"/>
    <property type="project" value="UniProtKB-EC"/>
</dbReference>
<dbReference type="RefSeq" id="XP_024892656.1">
    <property type="nucleotide sequence ID" value="XM_025036888.1"/>
</dbReference>
<dbReference type="GO" id="GO:0004312">
    <property type="term" value="F:fatty acid synthase activity"/>
    <property type="evidence" value="ECO:0007669"/>
    <property type="project" value="TreeGrafter"/>
</dbReference>
<comment type="catalytic activity">
    <reaction evidence="24">
        <text>dodecanoyl-[ACP] + malonyl-[ACP] + H(+) = 3-oxotetradecanoyl-[ACP] + holo-[ACP] + CO2</text>
        <dbReference type="Rhea" id="RHEA:41884"/>
        <dbReference type="Rhea" id="RHEA-COMP:9623"/>
        <dbReference type="Rhea" id="RHEA-COMP:9644"/>
        <dbReference type="Rhea" id="RHEA-COMP:9645"/>
        <dbReference type="Rhea" id="RHEA-COMP:9685"/>
        <dbReference type="ChEBI" id="CHEBI:15378"/>
        <dbReference type="ChEBI" id="CHEBI:16526"/>
        <dbReference type="ChEBI" id="CHEBI:64479"/>
        <dbReference type="ChEBI" id="CHEBI:65264"/>
        <dbReference type="ChEBI" id="CHEBI:78449"/>
        <dbReference type="ChEBI" id="CHEBI:78473"/>
    </reaction>
    <physiologicalReaction direction="left-to-right" evidence="24">
        <dbReference type="Rhea" id="RHEA:41885"/>
    </physiologicalReaction>
</comment>